<sequence>MGTSGSVHTGGMAEHPDREKQTYTTVDDYIAAATYDLEPRLQEMRSVIRAALPDAEETISHNIPSYRQHGVDVVQLAGHGDHTSLNFFPTGAVFAKFDEELKPYRTAKTGVRFPLDEPLPIDLITAIARFRLDEAAQFAERKRSGR</sequence>
<accession>A0A5F2ET75</accession>
<name>A0A2S0WKY1_9ACTN</name>
<evidence type="ECO:0000313" key="2">
    <source>
        <dbReference type="Proteomes" id="UP000244384"/>
    </source>
</evidence>
<evidence type="ECO:0000313" key="1">
    <source>
        <dbReference type="EMBL" id="AWB92009.1"/>
    </source>
</evidence>
<dbReference type="InterPro" id="IPR014922">
    <property type="entry name" value="YdhG-like"/>
</dbReference>
<dbReference type="AlphaFoldDB" id="A0A2S0WKY1"/>
<reference evidence="2" key="1">
    <citation type="submission" date="2018-01" db="EMBL/GenBank/DDBJ databases">
        <authorList>
            <person name="Li J."/>
        </authorList>
    </citation>
    <scope>NUCLEOTIDE SEQUENCE [LARGE SCALE GENOMIC DNA]</scope>
    <source>
        <strain evidence="2">592</strain>
    </source>
</reference>
<keyword evidence="2" id="KW-1185">Reference proteome</keyword>
<proteinExistence type="predicted"/>
<dbReference type="Proteomes" id="UP000244384">
    <property type="component" value="Chromosome"/>
</dbReference>
<organism evidence="1 2">
    <name type="scientific">Aeromicrobium chenweiae</name>
    <dbReference type="NCBI Taxonomy" id="2079793"/>
    <lineage>
        <taxon>Bacteria</taxon>
        <taxon>Bacillati</taxon>
        <taxon>Actinomycetota</taxon>
        <taxon>Actinomycetes</taxon>
        <taxon>Propionibacteriales</taxon>
        <taxon>Nocardioidaceae</taxon>
        <taxon>Aeromicrobium</taxon>
    </lineage>
</organism>
<dbReference type="Pfam" id="PF08818">
    <property type="entry name" value="DUF1801"/>
    <property type="match status" value="1"/>
</dbReference>
<dbReference type="Gene3D" id="3.90.1150.200">
    <property type="match status" value="1"/>
</dbReference>
<dbReference type="KEGG" id="aez:C3E78_07235"/>
<dbReference type="EMBL" id="CP026952">
    <property type="protein sequence ID" value="AWB92009.1"/>
    <property type="molecule type" value="Genomic_DNA"/>
</dbReference>
<gene>
    <name evidence="1" type="ORF">C3E78_07235</name>
</gene>
<dbReference type="SUPFAM" id="SSF159888">
    <property type="entry name" value="YdhG-like"/>
    <property type="match status" value="1"/>
</dbReference>
<protein>
    <submittedName>
        <fullName evidence="1">Uncharacterized protein</fullName>
    </submittedName>
</protein>
<accession>A0A2S0WKY1</accession>